<evidence type="ECO:0000313" key="1">
    <source>
        <dbReference type="EMBL" id="KAK3788902.1"/>
    </source>
</evidence>
<accession>A0AAE1AJK0</accession>
<organism evidence="1 2">
    <name type="scientific">Elysia crispata</name>
    <name type="common">lettuce slug</name>
    <dbReference type="NCBI Taxonomy" id="231223"/>
    <lineage>
        <taxon>Eukaryota</taxon>
        <taxon>Metazoa</taxon>
        <taxon>Spiralia</taxon>
        <taxon>Lophotrochozoa</taxon>
        <taxon>Mollusca</taxon>
        <taxon>Gastropoda</taxon>
        <taxon>Heterobranchia</taxon>
        <taxon>Euthyneura</taxon>
        <taxon>Panpulmonata</taxon>
        <taxon>Sacoglossa</taxon>
        <taxon>Placobranchoidea</taxon>
        <taxon>Plakobranchidae</taxon>
        <taxon>Elysia</taxon>
    </lineage>
</organism>
<comment type="caution">
    <text evidence="1">The sequence shown here is derived from an EMBL/GenBank/DDBJ whole genome shotgun (WGS) entry which is preliminary data.</text>
</comment>
<reference evidence="1" key="1">
    <citation type="journal article" date="2023" name="G3 (Bethesda)">
        <title>A reference genome for the long-term kleptoplast-retaining sea slug Elysia crispata morphotype clarki.</title>
        <authorList>
            <person name="Eastman K.E."/>
            <person name="Pendleton A.L."/>
            <person name="Shaikh M.A."/>
            <person name="Suttiyut T."/>
            <person name="Ogas R."/>
            <person name="Tomko P."/>
            <person name="Gavelis G."/>
            <person name="Widhalm J.R."/>
            <person name="Wisecaver J.H."/>
        </authorList>
    </citation>
    <scope>NUCLEOTIDE SEQUENCE</scope>
    <source>
        <strain evidence="1">ECLA1</strain>
    </source>
</reference>
<evidence type="ECO:0000313" key="2">
    <source>
        <dbReference type="Proteomes" id="UP001283361"/>
    </source>
</evidence>
<name>A0AAE1AJK0_9GAST</name>
<dbReference type="Proteomes" id="UP001283361">
    <property type="component" value="Unassembled WGS sequence"/>
</dbReference>
<proteinExistence type="predicted"/>
<keyword evidence="2" id="KW-1185">Reference proteome</keyword>
<dbReference type="AlphaFoldDB" id="A0AAE1AJK0"/>
<protein>
    <submittedName>
        <fullName evidence="1">Uncharacterized protein</fullName>
    </submittedName>
</protein>
<dbReference type="EMBL" id="JAWDGP010001711">
    <property type="protein sequence ID" value="KAK3788902.1"/>
    <property type="molecule type" value="Genomic_DNA"/>
</dbReference>
<sequence>MGWSGAAVWGVSNCSGAQGIEPLQHVQSSPQERLFPLKLTWKPGGGLLGHTEALALHWAMADTELWVIEQIICGKWNCIEQLQHEKSSLEERLFPLKLTEKPGVVLLGHTEGIPGSTPGHGRHRAVGHRANHMCKVECQSFGD</sequence>
<gene>
    <name evidence="1" type="ORF">RRG08_010152</name>
</gene>